<evidence type="ECO:0000313" key="8">
    <source>
        <dbReference type="EMBL" id="MBB5284369.1"/>
    </source>
</evidence>
<dbReference type="GO" id="GO:0003677">
    <property type="term" value="F:DNA binding"/>
    <property type="evidence" value="ECO:0007669"/>
    <property type="project" value="UniProtKB-KW"/>
</dbReference>
<evidence type="ECO:0000256" key="4">
    <source>
        <dbReference type="ARBA" id="ARBA00023163"/>
    </source>
</evidence>
<reference evidence="8 9" key="1">
    <citation type="submission" date="2020-08" db="EMBL/GenBank/DDBJ databases">
        <title>Genomic Encyclopedia of Type Strains, Phase IV (KMG-IV): sequencing the most valuable type-strain genomes for metagenomic binning, comparative biology and taxonomic classification.</title>
        <authorList>
            <person name="Goeker M."/>
        </authorList>
    </citation>
    <scope>NUCLEOTIDE SEQUENCE [LARGE SCALE GENOMIC DNA]</scope>
    <source>
        <strain evidence="8 9">DSM 105074</strain>
    </source>
</reference>
<evidence type="ECO:0000313" key="9">
    <source>
        <dbReference type="Proteomes" id="UP000557307"/>
    </source>
</evidence>
<keyword evidence="4" id="KW-0804">Transcription</keyword>
<evidence type="ECO:0000259" key="6">
    <source>
        <dbReference type="PROSITE" id="PS50043"/>
    </source>
</evidence>
<dbReference type="PROSITE" id="PS50110">
    <property type="entry name" value="RESPONSE_REGULATORY"/>
    <property type="match status" value="1"/>
</dbReference>
<evidence type="ECO:0000256" key="5">
    <source>
        <dbReference type="PROSITE-ProRule" id="PRU00169"/>
    </source>
</evidence>
<dbReference type="InterPro" id="IPR016032">
    <property type="entry name" value="Sig_transdc_resp-reg_C-effctor"/>
</dbReference>
<feature type="domain" description="Response regulatory" evidence="7">
    <location>
        <begin position="7"/>
        <end position="131"/>
    </location>
</feature>
<evidence type="ECO:0000256" key="1">
    <source>
        <dbReference type="ARBA" id="ARBA00022553"/>
    </source>
</evidence>
<dbReference type="GO" id="GO:0006355">
    <property type="term" value="P:regulation of DNA-templated transcription"/>
    <property type="evidence" value="ECO:0007669"/>
    <property type="project" value="InterPro"/>
</dbReference>
<dbReference type="AlphaFoldDB" id="A0A840TXJ5"/>
<dbReference type="SMART" id="SM00421">
    <property type="entry name" value="HTH_LUXR"/>
    <property type="match status" value="1"/>
</dbReference>
<keyword evidence="9" id="KW-1185">Reference proteome</keyword>
<organism evidence="8 9">
    <name type="scientific">Rhabdobacter roseus</name>
    <dbReference type="NCBI Taxonomy" id="1655419"/>
    <lineage>
        <taxon>Bacteria</taxon>
        <taxon>Pseudomonadati</taxon>
        <taxon>Bacteroidota</taxon>
        <taxon>Cytophagia</taxon>
        <taxon>Cytophagales</taxon>
        <taxon>Cytophagaceae</taxon>
        <taxon>Rhabdobacter</taxon>
    </lineage>
</organism>
<dbReference type="SUPFAM" id="SSF52172">
    <property type="entry name" value="CheY-like"/>
    <property type="match status" value="1"/>
</dbReference>
<dbReference type="Proteomes" id="UP000557307">
    <property type="component" value="Unassembled WGS sequence"/>
</dbReference>
<dbReference type="PANTHER" id="PTHR43214:SF41">
    <property type="entry name" value="NITRATE_NITRITE RESPONSE REGULATOR PROTEIN NARP"/>
    <property type="match status" value="1"/>
</dbReference>
<keyword evidence="3 8" id="KW-0238">DNA-binding</keyword>
<keyword evidence="1 5" id="KW-0597">Phosphoprotein</keyword>
<keyword evidence="2" id="KW-0805">Transcription regulation</keyword>
<dbReference type="Pfam" id="PF00196">
    <property type="entry name" value="GerE"/>
    <property type="match status" value="1"/>
</dbReference>
<dbReference type="InterPro" id="IPR058245">
    <property type="entry name" value="NreC/VraR/RcsB-like_REC"/>
</dbReference>
<dbReference type="RefSeq" id="WP_184174313.1">
    <property type="nucleotide sequence ID" value="NZ_JACHGF010000003.1"/>
</dbReference>
<dbReference type="InterPro" id="IPR001789">
    <property type="entry name" value="Sig_transdc_resp-reg_receiver"/>
</dbReference>
<evidence type="ECO:0000256" key="2">
    <source>
        <dbReference type="ARBA" id="ARBA00023015"/>
    </source>
</evidence>
<dbReference type="EMBL" id="JACHGF010000003">
    <property type="protein sequence ID" value="MBB5284369.1"/>
    <property type="molecule type" value="Genomic_DNA"/>
</dbReference>
<protein>
    <submittedName>
        <fullName evidence="8">DNA-binding NarL/FixJ family response regulator</fullName>
    </submittedName>
</protein>
<name>A0A840TXJ5_9BACT</name>
<comment type="caution">
    <text evidence="8">The sequence shown here is derived from an EMBL/GenBank/DDBJ whole genome shotgun (WGS) entry which is preliminary data.</text>
</comment>
<accession>A0A840TXJ5</accession>
<dbReference type="CDD" id="cd17535">
    <property type="entry name" value="REC_NarL-like"/>
    <property type="match status" value="1"/>
</dbReference>
<evidence type="ECO:0000256" key="3">
    <source>
        <dbReference type="ARBA" id="ARBA00023125"/>
    </source>
</evidence>
<sequence>MNEFPIRILIAEDHTLFAEAVGQLFKKLPQYTLVGICQNAHETLWMLQKHEVDILLLDLNIPQQRMETPQMGGINILEHLRKDSLCKAQIIIISSFNDFQLTTLALRKGASGYLLKNTSSEELLKAIEEVRAGRIYLQKEVAKQINVKGETDEEEALVGLLTPREKQVAKLVSHGFTSTQIAEKLNLTNYTVNEYKDKAQRKLGAKNAADMVRILYQNRLLDS</sequence>
<dbReference type="CDD" id="cd06170">
    <property type="entry name" value="LuxR_C_like"/>
    <property type="match status" value="1"/>
</dbReference>
<dbReference type="Pfam" id="PF00072">
    <property type="entry name" value="Response_reg"/>
    <property type="match status" value="1"/>
</dbReference>
<dbReference type="SMART" id="SM00448">
    <property type="entry name" value="REC"/>
    <property type="match status" value="1"/>
</dbReference>
<dbReference type="InterPro" id="IPR011006">
    <property type="entry name" value="CheY-like_superfamily"/>
</dbReference>
<dbReference type="SUPFAM" id="SSF46894">
    <property type="entry name" value="C-terminal effector domain of the bipartite response regulators"/>
    <property type="match status" value="1"/>
</dbReference>
<dbReference type="InterPro" id="IPR000792">
    <property type="entry name" value="Tscrpt_reg_LuxR_C"/>
</dbReference>
<dbReference type="InterPro" id="IPR039420">
    <property type="entry name" value="WalR-like"/>
</dbReference>
<dbReference type="Gene3D" id="3.40.50.2300">
    <property type="match status" value="1"/>
</dbReference>
<dbReference type="PANTHER" id="PTHR43214">
    <property type="entry name" value="TWO-COMPONENT RESPONSE REGULATOR"/>
    <property type="match status" value="1"/>
</dbReference>
<feature type="modified residue" description="4-aspartylphosphate" evidence="5">
    <location>
        <position position="58"/>
    </location>
</feature>
<dbReference type="GO" id="GO:0000160">
    <property type="term" value="P:phosphorelay signal transduction system"/>
    <property type="evidence" value="ECO:0007669"/>
    <property type="project" value="InterPro"/>
</dbReference>
<dbReference type="PROSITE" id="PS50043">
    <property type="entry name" value="HTH_LUXR_2"/>
    <property type="match status" value="1"/>
</dbReference>
<evidence type="ECO:0000259" key="7">
    <source>
        <dbReference type="PROSITE" id="PS50110"/>
    </source>
</evidence>
<dbReference type="PRINTS" id="PR00038">
    <property type="entry name" value="HTHLUXR"/>
</dbReference>
<gene>
    <name evidence="8" type="ORF">HNQ92_002512</name>
</gene>
<feature type="domain" description="HTH luxR-type" evidence="6">
    <location>
        <begin position="154"/>
        <end position="219"/>
    </location>
</feature>
<proteinExistence type="predicted"/>